<dbReference type="InterPro" id="IPR052155">
    <property type="entry name" value="Biofilm_reg_signaling"/>
</dbReference>
<dbReference type="InterPro" id="IPR013655">
    <property type="entry name" value="PAS_fold_3"/>
</dbReference>
<dbReference type="AlphaFoldDB" id="A0A7Z0RV17"/>
<reference evidence="11 12" key="1">
    <citation type="journal article" date="2015" name="Int. J. Syst. Evol. Microbiol.">
        <title>Halomonas salicampi sp. nov., a halotolerant and alkalitolerant bacterium isolated from a saltern soil.</title>
        <authorList>
            <person name="Lee J.C."/>
            <person name="Kim Y.S."/>
            <person name="Yun B.S."/>
            <person name="Whang K.S."/>
        </authorList>
    </citation>
    <scope>NUCLEOTIDE SEQUENCE [LARGE SCALE GENOMIC DNA]</scope>
    <source>
        <strain evidence="11 12">BH103</strain>
    </source>
</reference>
<feature type="domain" description="GGDEF" evidence="10">
    <location>
        <begin position="407"/>
        <end position="540"/>
    </location>
</feature>
<keyword evidence="5" id="KW-0597">Phosphoprotein</keyword>
<dbReference type="Gene3D" id="3.30.70.270">
    <property type="match status" value="1"/>
</dbReference>
<dbReference type="InterPro" id="IPR035965">
    <property type="entry name" value="PAS-like_dom_sf"/>
</dbReference>
<dbReference type="PROSITE" id="PS50883">
    <property type="entry name" value="EAL"/>
    <property type="match status" value="1"/>
</dbReference>
<dbReference type="Gene3D" id="3.30.450.20">
    <property type="entry name" value="PAS domain"/>
    <property type="match status" value="3"/>
</dbReference>
<dbReference type="Pfam" id="PF13426">
    <property type="entry name" value="PAS_9"/>
    <property type="match status" value="1"/>
</dbReference>
<dbReference type="PROSITE" id="PS50112">
    <property type="entry name" value="PAS"/>
    <property type="match status" value="1"/>
</dbReference>
<gene>
    <name evidence="11" type="ORF">HZS81_10245</name>
</gene>
<dbReference type="InterPro" id="IPR001610">
    <property type="entry name" value="PAC"/>
</dbReference>
<evidence type="ECO:0000259" key="6">
    <source>
        <dbReference type="PROSITE" id="PS50110"/>
    </source>
</evidence>
<dbReference type="Gene3D" id="3.20.20.450">
    <property type="entry name" value="EAL domain"/>
    <property type="match status" value="1"/>
</dbReference>
<dbReference type="Pfam" id="PF08448">
    <property type="entry name" value="PAS_4"/>
    <property type="match status" value="1"/>
</dbReference>
<dbReference type="InterPro" id="IPR000014">
    <property type="entry name" value="PAS"/>
</dbReference>
<dbReference type="NCBIfam" id="TIGR00254">
    <property type="entry name" value="GGDEF"/>
    <property type="match status" value="1"/>
</dbReference>
<dbReference type="SUPFAM" id="SSF55073">
    <property type="entry name" value="Nucleotide cyclase"/>
    <property type="match status" value="1"/>
</dbReference>
<dbReference type="SMART" id="SM00086">
    <property type="entry name" value="PAC"/>
    <property type="match status" value="3"/>
</dbReference>
<evidence type="ECO:0000259" key="7">
    <source>
        <dbReference type="PROSITE" id="PS50112"/>
    </source>
</evidence>
<dbReference type="PANTHER" id="PTHR44757:SF2">
    <property type="entry name" value="BIOFILM ARCHITECTURE MAINTENANCE PROTEIN MBAA"/>
    <property type="match status" value="1"/>
</dbReference>
<dbReference type="SMART" id="SM00052">
    <property type="entry name" value="EAL"/>
    <property type="match status" value="1"/>
</dbReference>
<dbReference type="PANTHER" id="PTHR44757">
    <property type="entry name" value="DIGUANYLATE CYCLASE DGCP"/>
    <property type="match status" value="1"/>
</dbReference>
<evidence type="ECO:0000256" key="4">
    <source>
        <dbReference type="ARBA" id="ARBA00051114"/>
    </source>
</evidence>
<dbReference type="InterPro" id="IPR000160">
    <property type="entry name" value="GGDEF_dom"/>
</dbReference>
<dbReference type="SUPFAM" id="SSF141868">
    <property type="entry name" value="EAL domain-like"/>
    <property type="match status" value="1"/>
</dbReference>
<evidence type="ECO:0000256" key="3">
    <source>
        <dbReference type="ARBA" id="ARBA00022636"/>
    </source>
</evidence>
<evidence type="ECO:0000313" key="12">
    <source>
        <dbReference type="Proteomes" id="UP000586119"/>
    </source>
</evidence>
<feature type="domain" description="PAC" evidence="8">
    <location>
        <begin position="201"/>
        <end position="253"/>
    </location>
</feature>
<feature type="domain" description="EAL" evidence="9">
    <location>
        <begin position="549"/>
        <end position="803"/>
    </location>
</feature>
<comment type="caution">
    <text evidence="11">The sequence shown here is derived from an EMBL/GenBank/DDBJ whole genome shotgun (WGS) entry which is preliminary data.</text>
</comment>
<dbReference type="EC" id="3.1.4.52" evidence="2"/>
<dbReference type="InterPro" id="IPR000700">
    <property type="entry name" value="PAS-assoc_C"/>
</dbReference>
<dbReference type="InterPro" id="IPR043128">
    <property type="entry name" value="Rev_trsase/Diguanyl_cyclase"/>
</dbReference>
<dbReference type="InterPro" id="IPR029787">
    <property type="entry name" value="Nucleotide_cyclase"/>
</dbReference>
<dbReference type="PROSITE" id="PS50113">
    <property type="entry name" value="PAC"/>
    <property type="match status" value="2"/>
</dbReference>
<comment type="cofactor">
    <cofactor evidence="1">
        <name>Mg(2+)</name>
        <dbReference type="ChEBI" id="CHEBI:18420"/>
    </cofactor>
</comment>
<comment type="catalytic activity">
    <reaction evidence="4">
        <text>3',3'-c-di-GMP + H2O = 5'-phosphoguanylyl(3'-&gt;5')guanosine + H(+)</text>
        <dbReference type="Rhea" id="RHEA:24902"/>
        <dbReference type="ChEBI" id="CHEBI:15377"/>
        <dbReference type="ChEBI" id="CHEBI:15378"/>
        <dbReference type="ChEBI" id="CHEBI:58754"/>
        <dbReference type="ChEBI" id="CHEBI:58805"/>
        <dbReference type="EC" id="3.1.4.52"/>
    </reaction>
    <physiologicalReaction direction="left-to-right" evidence="4">
        <dbReference type="Rhea" id="RHEA:24903"/>
    </physiologicalReaction>
</comment>
<dbReference type="InterPro" id="IPR011006">
    <property type="entry name" value="CheY-like_superfamily"/>
</dbReference>
<evidence type="ECO:0000256" key="5">
    <source>
        <dbReference type="PROSITE-ProRule" id="PRU00169"/>
    </source>
</evidence>
<dbReference type="NCBIfam" id="TIGR00229">
    <property type="entry name" value="sensory_box"/>
    <property type="match status" value="3"/>
</dbReference>
<dbReference type="CDD" id="cd00130">
    <property type="entry name" value="PAS"/>
    <property type="match status" value="3"/>
</dbReference>
<dbReference type="Pfam" id="PF00990">
    <property type="entry name" value="GGDEF"/>
    <property type="match status" value="1"/>
</dbReference>
<proteinExistence type="predicted"/>
<evidence type="ECO:0000256" key="1">
    <source>
        <dbReference type="ARBA" id="ARBA00001946"/>
    </source>
</evidence>
<dbReference type="InterPro" id="IPR035919">
    <property type="entry name" value="EAL_sf"/>
</dbReference>
<dbReference type="InterPro" id="IPR013656">
    <property type="entry name" value="PAS_4"/>
</dbReference>
<evidence type="ECO:0000259" key="8">
    <source>
        <dbReference type="PROSITE" id="PS50113"/>
    </source>
</evidence>
<dbReference type="GO" id="GO:0000160">
    <property type="term" value="P:phosphorelay signal transduction system"/>
    <property type="evidence" value="ECO:0007669"/>
    <property type="project" value="InterPro"/>
</dbReference>
<dbReference type="SMART" id="SM00448">
    <property type="entry name" value="REC"/>
    <property type="match status" value="1"/>
</dbReference>
<dbReference type="InterPro" id="IPR001633">
    <property type="entry name" value="EAL_dom"/>
</dbReference>
<dbReference type="Pfam" id="PF00563">
    <property type="entry name" value="EAL"/>
    <property type="match status" value="1"/>
</dbReference>
<dbReference type="GO" id="GO:0071111">
    <property type="term" value="F:cyclic-guanylate-specific phosphodiesterase activity"/>
    <property type="evidence" value="ECO:0007669"/>
    <property type="project" value="UniProtKB-EC"/>
</dbReference>
<accession>A0A7Z0RV17</accession>
<dbReference type="Pfam" id="PF00072">
    <property type="entry name" value="Response_reg"/>
    <property type="match status" value="1"/>
</dbReference>
<dbReference type="PROSITE" id="PS50887">
    <property type="entry name" value="GGDEF"/>
    <property type="match status" value="1"/>
</dbReference>
<evidence type="ECO:0000259" key="9">
    <source>
        <dbReference type="PROSITE" id="PS50883"/>
    </source>
</evidence>
<evidence type="ECO:0000313" key="11">
    <source>
        <dbReference type="EMBL" id="NYS61133.1"/>
    </source>
</evidence>
<dbReference type="GO" id="GO:0071732">
    <property type="term" value="P:cellular response to nitric oxide"/>
    <property type="evidence" value="ECO:0007669"/>
    <property type="project" value="UniProtKB-ARBA"/>
</dbReference>
<dbReference type="CDD" id="cd17569">
    <property type="entry name" value="REC_HupR-like"/>
    <property type="match status" value="1"/>
</dbReference>
<dbReference type="EMBL" id="JACCDF010000008">
    <property type="protein sequence ID" value="NYS61133.1"/>
    <property type="molecule type" value="Genomic_DNA"/>
</dbReference>
<dbReference type="SUPFAM" id="SSF55785">
    <property type="entry name" value="PYP-like sensor domain (PAS domain)"/>
    <property type="match status" value="3"/>
</dbReference>
<dbReference type="CDD" id="cd01948">
    <property type="entry name" value="EAL"/>
    <property type="match status" value="1"/>
</dbReference>
<dbReference type="PROSITE" id="PS50110">
    <property type="entry name" value="RESPONSE_REGULATORY"/>
    <property type="match status" value="1"/>
</dbReference>
<keyword evidence="12" id="KW-1185">Reference proteome</keyword>
<dbReference type="Proteomes" id="UP000586119">
    <property type="component" value="Unassembled WGS sequence"/>
</dbReference>
<organism evidence="11 12">
    <name type="scientific">Vreelandella salicampi</name>
    <dbReference type="NCBI Taxonomy" id="1449798"/>
    <lineage>
        <taxon>Bacteria</taxon>
        <taxon>Pseudomonadati</taxon>
        <taxon>Pseudomonadota</taxon>
        <taxon>Gammaproteobacteria</taxon>
        <taxon>Oceanospirillales</taxon>
        <taxon>Halomonadaceae</taxon>
        <taxon>Vreelandella</taxon>
    </lineage>
</organism>
<dbReference type="FunFam" id="3.20.20.450:FF:000001">
    <property type="entry name" value="Cyclic di-GMP phosphodiesterase yahA"/>
    <property type="match status" value="1"/>
</dbReference>
<evidence type="ECO:0000256" key="2">
    <source>
        <dbReference type="ARBA" id="ARBA00012282"/>
    </source>
</evidence>
<dbReference type="SUPFAM" id="SSF52172">
    <property type="entry name" value="CheY-like"/>
    <property type="match status" value="1"/>
</dbReference>
<dbReference type="SMART" id="SM00091">
    <property type="entry name" value="PAS"/>
    <property type="match status" value="2"/>
</dbReference>
<dbReference type="Pfam" id="PF08447">
    <property type="entry name" value="PAS_3"/>
    <property type="match status" value="1"/>
</dbReference>
<dbReference type="CDD" id="cd01949">
    <property type="entry name" value="GGDEF"/>
    <property type="match status" value="1"/>
</dbReference>
<feature type="domain" description="PAS" evidence="7">
    <location>
        <begin position="250"/>
        <end position="293"/>
    </location>
</feature>
<dbReference type="Gene3D" id="3.40.50.2300">
    <property type="match status" value="1"/>
</dbReference>
<dbReference type="InterPro" id="IPR001789">
    <property type="entry name" value="Sig_transdc_resp-reg_receiver"/>
</dbReference>
<feature type="domain" description="Response regulatory" evidence="6">
    <location>
        <begin position="819"/>
        <end position="934"/>
    </location>
</feature>
<name>A0A7Z0RV17_9GAMM</name>
<dbReference type="SMART" id="SM00267">
    <property type="entry name" value="GGDEF"/>
    <property type="match status" value="1"/>
</dbReference>
<feature type="domain" description="PAC" evidence="8">
    <location>
        <begin position="321"/>
        <end position="375"/>
    </location>
</feature>
<feature type="modified residue" description="4-aspartylphosphate" evidence="5">
    <location>
        <position position="868"/>
    </location>
</feature>
<dbReference type="FunFam" id="3.30.70.270:FF:000001">
    <property type="entry name" value="Diguanylate cyclase domain protein"/>
    <property type="match status" value="1"/>
</dbReference>
<evidence type="ECO:0000259" key="10">
    <source>
        <dbReference type="PROSITE" id="PS50887"/>
    </source>
</evidence>
<keyword evidence="3" id="KW-0973">c-di-GMP</keyword>
<protein>
    <recommendedName>
        <fullName evidence="2">cyclic-guanylate-specific phosphodiesterase</fullName>
        <ecNumber evidence="2">3.1.4.52</ecNumber>
    </recommendedName>
</protein>
<dbReference type="RefSeq" id="WP_179930464.1">
    <property type="nucleotide sequence ID" value="NZ_JACCDF010000008.1"/>
</dbReference>
<sequence length="955" mass="108002">MARVPIPGQLAQFFTLSHDLFCCVDLAGYFLQVNPAFLALLEYSEGAVITHPYTLVVSEADQPLVADILARLAQGNEVEVFELQLVSASRHRHWVEVSASLGADRIIYVVARQITERKRLEAQLQHNQRLFHIAGDTALIGGWYVDMRDGLPVWSDEICRIHGVEPGYQPTIESAIDFYMPSSQACIRHVFTQCSETGEGFDEELEILTRQGETRWVRVVGQAVRDEIGRIEQVQGSTQDIHARKVAEGQLKLLERGVESSVNGIVIADARQPDLPIVYVNAAFERITGYSREGRNCRFLQGDETDPQAVRVLHEAIDAEREVHVTLRNYRRNGALFWNDLYISPVRDESGAVTHYIGVQNDITEQREYQAQLNYNANHDALTGLPNRTLLAQRLEQGCQIAQRHQRYLAVLFIDLDDFKPINDTLGHEVGDFILVEVAKRLEAVLRPWDTVARFGSDEFVVVLPDIADESDALYVVERMLRQLASAYWHNGSEMRITASIGIATSDGKTDRPKALIQQADLAMYKAKRQGRNTYQWYTEELNQKVSARVALRSALQQAIEQSEFELHYQPQIHSPSGRVIGVEALLRWHHPARGYIPPGEFIGLAEDTGQIIPISDWVLATACRDGQRLNALGVGRTSMAVNISPMQFQRPGFLESVEHTLEASAFDPTLLELELTEGVLMESAERAIHALDALRELGVHIALDDFGTGFSSLSYLKRLPINKIKIDRSFVREVISDHRDAAIIEGVVTMAAKMELEVLVEGVETAAQHAFLRKQLCDTFQGFYFARPMPFDDLVRFMREQRPVVPRVTDVEGEGGRTLLLLDDEPNILRALTRVLRRDGYRIIAVEKPKDAFEHMAMNDVDVILSDQRLPEMSGTTFLHRVKELYPDTVQLILSGYTNLKTVTDAVNQGGVYKFITKPWDDDELRALVQEAFRHAERERLRHGQKRRRPAAEH</sequence>